<evidence type="ECO:0000313" key="5">
    <source>
        <dbReference type="Proteomes" id="UP000634043"/>
    </source>
</evidence>
<keyword evidence="2" id="KW-0012">Acyltransferase</keyword>
<dbReference type="SUPFAM" id="SSF55729">
    <property type="entry name" value="Acyl-CoA N-acyltransferases (Nat)"/>
    <property type="match status" value="1"/>
</dbReference>
<dbReference type="PANTHER" id="PTHR43877">
    <property type="entry name" value="AMINOALKYLPHOSPHONATE N-ACETYLTRANSFERASE-RELATED-RELATED"/>
    <property type="match status" value="1"/>
</dbReference>
<dbReference type="Proteomes" id="UP000634043">
    <property type="component" value="Unassembled WGS sequence"/>
</dbReference>
<organism evidence="4 5">
    <name type="scientific">Pontibacter amylolyticus</name>
    <dbReference type="NCBI Taxonomy" id="1424080"/>
    <lineage>
        <taxon>Bacteria</taxon>
        <taxon>Pseudomonadati</taxon>
        <taxon>Bacteroidota</taxon>
        <taxon>Cytophagia</taxon>
        <taxon>Cytophagales</taxon>
        <taxon>Hymenobacteraceae</taxon>
        <taxon>Pontibacter</taxon>
    </lineage>
</organism>
<dbReference type="PANTHER" id="PTHR43877:SF2">
    <property type="entry name" value="AMINOALKYLPHOSPHONATE N-ACETYLTRANSFERASE-RELATED"/>
    <property type="match status" value="1"/>
</dbReference>
<evidence type="ECO:0000256" key="1">
    <source>
        <dbReference type="ARBA" id="ARBA00022679"/>
    </source>
</evidence>
<dbReference type="CDD" id="cd04301">
    <property type="entry name" value="NAT_SF"/>
    <property type="match status" value="1"/>
</dbReference>
<keyword evidence="5" id="KW-1185">Reference proteome</keyword>
<dbReference type="InterPro" id="IPR000182">
    <property type="entry name" value="GNAT_dom"/>
</dbReference>
<dbReference type="InterPro" id="IPR050832">
    <property type="entry name" value="Bact_Acetyltransf"/>
</dbReference>
<name>A0ABQ1W498_9BACT</name>
<gene>
    <name evidence="4" type="ORF">GCM10011323_15710</name>
</gene>
<dbReference type="Gene3D" id="3.40.630.30">
    <property type="match status" value="1"/>
</dbReference>
<dbReference type="RefSeq" id="WP_188500958.1">
    <property type="nucleotide sequence ID" value="NZ_BMFP01000002.1"/>
</dbReference>
<protein>
    <submittedName>
        <fullName evidence="4">N-acetyltransferase</fullName>
    </submittedName>
</protein>
<dbReference type="PROSITE" id="PS51186">
    <property type="entry name" value="GNAT"/>
    <property type="match status" value="1"/>
</dbReference>
<evidence type="ECO:0000313" key="4">
    <source>
        <dbReference type="EMBL" id="GGG12105.1"/>
    </source>
</evidence>
<dbReference type="InterPro" id="IPR016181">
    <property type="entry name" value="Acyl_CoA_acyltransferase"/>
</dbReference>
<sequence>MLYLKRTDSDDPDFVSLVRLLDADLAVRDGEEHAFYAQYNKIDKIKHVVLACEGEKALGCGAIKQYEPGTMEVKRMYVLPEGRHKGIATQILAELEVWARELSFERCILETGKKQPEAVALYQKNGYQPIPNYGQYAGVENSVCFEKVLN</sequence>
<reference evidence="5" key="1">
    <citation type="journal article" date="2019" name="Int. J. Syst. Evol. Microbiol.">
        <title>The Global Catalogue of Microorganisms (GCM) 10K type strain sequencing project: providing services to taxonomists for standard genome sequencing and annotation.</title>
        <authorList>
            <consortium name="The Broad Institute Genomics Platform"/>
            <consortium name="The Broad Institute Genome Sequencing Center for Infectious Disease"/>
            <person name="Wu L."/>
            <person name="Ma J."/>
        </authorList>
    </citation>
    <scope>NUCLEOTIDE SEQUENCE [LARGE SCALE GENOMIC DNA]</scope>
    <source>
        <strain evidence="5">CGMCC 1.12749</strain>
    </source>
</reference>
<dbReference type="EMBL" id="BMFP01000002">
    <property type="protein sequence ID" value="GGG12105.1"/>
    <property type="molecule type" value="Genomic_DNA"/>
</dbReference>
<evidence type="ECO:0000259" key="3">
    <source>
        <dbReference type="PROSITE" id="PS51186"/>
    </source>
</evidence>
<keyword evidence="1" id="KW-0808">Transferase</keyword>
<accession>A0ABQ1W498</accession>
<dbReference type="Pfam" id="PF00583">
    <property type="entry name" value="Acetyltransf_1"/>
    <property type="match status" value="1"/>
</dbReference>
<proteinExistence type="predicted"/>
<feature type="domain" description="N-acetyltransferase" evidence="3">
    <location>
        <begin position="1"/>
        <end position="150"/>
    </location>
</feature>
<comment type="caution">
    <text evidence="4">The sequence shown here is derived from an EMBL/GenBank/DDBJ whole genome shotgun (WGS) entry which is preliminary data.</text>
</comment>
<evidence type="ECO:0000256" key="2">
    <source>
        <dbReference type="ARBA" id="ARBA00023315"/>
    </source>
</evidence>